<accession>A0A6A4QRU3</accession>
<evidence type="ECO:0000313" key="2">
    <source>
        <dbReference type="EMBL" id="KAE9617495.1"/>
    </source>
</evidence>
<sequence>MTYLLYFSHICNTLLFPFCSQSQYIYLVLLISFSLTNSVHILYLLSLHIFQLHLPHDEGKQIYM</sequence>
<proteinExistence type="predicted"/>
<organism evidence="2 3">
    <name type="scientific">Lupinus albus</name>
    <name type="common">White lupine</name>
    <name type="synonym">Lupinus termis</name>
    <dbReference type="NCBI Taxonomy" id="3870"/>
    <lineage>
        <taxon>Eukaryota</taxon>
        <taxon>Viridiplantae</taxon>
        <taxon>Streptophyta</taxon>
        <taxon>Embryophyta</taxon>
        <taxon>Tracheophyta</taxon>
        <taxon>Spermatophyta</taxon>
        <taxon>Magnoliopsida</taxon>
        <taxon>eudicotyledons</taxon>
        <taxon>Gunneridae</taxon>
        <taxon>Pentapetalae</taxon>
        <taxon>rosids</taxon>
        <taxon>fabids</taxon>
        <taxon>Fabales</taxon>
        <taxon>Fabaceae</taxon>
        <taxon>Papilionoideae</taxon>
        <taxon>50 kb inversion clade</taxon>
        <taxon>genistoids sensu lato</taxon>
        <taxon>core genistoids</taxon>
        <taxon>Genisteae</taxon>
        <taxon>Lupinus</taxon>
    </lineage>
</organism>
<dbReference type="EMBL" id="WOCE01000003">
    <property type="protein sequence ID" value="KAE9617495.1"/>
    <property type="molecule type" value="Genomic_DNA"/>
</dbReference>
<name>A0A6A4QRU3_LUPAL</name>
<feature type="transmembrane region" description="Helical" evidence="1">
    <location>
        <begin position="24"/>
        <end position="45"/>
    </location>
</feature>
<keyword evidence="1" id="KW-0812">Transmembrane</keyword>
<keyword evidence="1" id="KW-1133">Transmembrane helix</keyword>
<gene>
    <name evidence="2" type="ORF">Lalb_Chr03g0035961</name>
</gene>
<dbReference type="AlphaFoldDB" id="A0A6A4QRU3"/>
<evidence type="ECO:0000256" key="1">
    <source>
        <dbReference type="SAM" id="Phobius"/>
    </source>
</evidence>
<keyword evidence="3" id="KW-1185">Reference proteome</keyword>
<comment type="caution">
    <text evidence="2">The sequence shown here is derived from an EMBL/GenBank/DDBJ whole genome shotgun (WGS) entry which is preliminary data.</text>
</comment>
<evidence type="ECO:0000313" key="3">
    <source>
        <dbReference type="Proteomes" id="UP000447434"/>
    </source>
</evidence>
<keyword evidence="1" id="KW-0472">Membrane</keyword>
<reference evidence="3" key="1">
    <citation type="journal article" date="2020" name="Nat. Commun.">
        <title>Genome sequence of the cluster root forming white lupin.</title>
        <authorList>
            <person name="Hufnagel B."/>
            <person name="Marques A."/>
            <person name="Soriano A."/>
            <person name="Marques L."/>
            <person name="Divol F."/>
            <person name="Doumas P."/>
            <person name="Sallet E."/>
            <person name="Mancinotti D."/>
            <person name="Carrere S."/>
            <person name="Marande W."/>
            <person name="Arribat S."/>
            <person name="Keller J."/>
            <person name="Huneau C."/>
            <person name="Blein T."/>
            <person name="Aime D."/>
            <person name="Laguerre M."/>
            <person name="Taylor J."/>
            <person name="Schubert V."/>
            <person name="Nelson M."/>
            <person name="Geu-Flores F."/>
            <person name="Crespi M."/>
            <person name="Gallardo-Guerrero K."/>
            <person name="Delaux P.-M."/>
            <person name="Salse J."/>
            <person name="Berges H."/>
            <person name="Guyot R."/>
            <person name="Gouzy J."/>
            <person name="Peret B."/>
        </authorList>
    </citation>
    <scope>NUCLEOTIDE SEQUENCE [LARGE SCALE GENOMIC DNA]</scope>
    <source>
        <strain evidence="3">cv. Amiga</strain>
    </source>
</reference>
<protein>
    <submittedName>
        <fullName evidence="2">Uncharacterized protein</fullName>
    </submittedName>
</protein>
<dbReference type="Proteomes" id="UP000447434">
    <property type="component" value="Chromosome 3"/>
</dbReference>